<gene>
    <name evidence="1" type="ORF">CDL12_11829</name>
</gene>
<keyword evidence="2" id="KW-1185">Reference proteome</keyword>
<reference evidence="2" key="1">
    <citation type="journal article" date="2018" name="Gigascience">
        <title>Genome assembly of the Pink Ipe (Handroanthus impetiginosus, Bignoniaceae), a highly valued, ecologically keystone Neotropical timber forest tree.</title>
        <authorList>
            <person name="Silva-Junior O.B."/>
            <person name="Grattapaglia D."/>
            <person name="Novaes E."/>
            <person name="Collevatti R.G."/>
        </authorList>
    </citation>
    <scope>NUCLEOTIDE SEQUENCE [LARGE SCALE GENOMIC DNA]</scope>
    <source>
        <strain evidence="2">cv. UFG-1</strain>
    </source>
</reference>
<protein>
    <submittedName>
        <fullName evidence="1">Uncharacterized protein</fullName>
    </submittedName>
</protein>
<comment type="caution">
    <text evidence="1">The sequence shown here is derived from an EMBL/GenBank/DDBJ whole genome shotgun (WGS) entry which is preliminary data.</text>
</comment>
<dbReference type="AlphaFoldDB" id="A0A2G9HDC6"/>
<proteinExistence type="predicted"/>
<evidence type="ECO:0000313" key="1">
    <source>
        <dbReference type="EMBL" id="PIN15532.1"/>
    </source>
</evidence>
<organism evidence="1 2">
    <name type="scientific">Handroanthus impetiginosus</name>
    <dbReference type="NCBI Taxonomy" id="429701"/>
    <lineage>
        <taxon>Eukaryota</taxon>
        <taxon>Viridiplantae</taxon>
        <taxon>Streptophyta</taxon>
        <taxon>Embryophyta</taxon>
        <taxon>Tracheophyta</taxon>
        <taxon>Spermatophyta</taxon>
        <taxon>Magnoliopsida</taxon>
        <taxon>eudicotyledons</taxon>
        <taxon>Gunneridae</taxon>
        <taxon>Pentapetalae</taxon>
        <taxon>asterids</taxon>
        <taxon>lamiids</taxon>
        <taxon>Lamiales</taxon>
        <taxon>Bignoniaceae</taxon>
        <taxon>Crescentiina</taxon>
        <taxon>Tabebuia alliance</taxon>
        <taxon>Handroanthus</taxon>
    </lineage>
</organism>
<dbReference type="Proteomes" id="UP000231279">
    <property type="component" value="Unassembled WGS sequence"/>
</dbReference>
<evidence type="ECO:0000313" key="2">
    <source>
        <dbReference type="Proteomes" id="UP000231279"/>
    </source>
</evidence>
<sequence>MYSPVQYESSNFDNWCHLLASDITSLLCGSFLRLTIRGSIKQALHRKVVVHTEATVENDPHSQATCKCHRKKASQLGITISAIMQPHRMWRAKSIRSFNAFNAEKGRHLQRKAAHHHSKYQRTKASPQLSVFISQFQYGLKE</sequence>
<name>A0A2G9HDC6_9LAMI</name>
<accession>A0A2G9HDC6</accession>
<dbReference type="EMBL" id="NKXS01002055">
    <property type="protein sequence ID" value="PIN15532.1"/>
    <property type="molecule type" value="Genomic_DNA"/>
</dbReference>